<keyword evidence="10" id="KW-0539">Nucleus</keyword>
<feature type="domain" description="BEN" evidence="12">
    <location>
        <begin position="69"/>
        <end position="165"/>
    </location>
</feature>
<name>A0A8S1C778_9INSE</name>
<dbReference type="Pfam" id="PF10523">
    <property type="entry name" value="BEN"/>
    <property type="match status" value="1"/>
</dbReference>
<dbReference type="OrthoDB" id="10052653at2759"/>
<keyword evidence="4" id="KW-0678">Repressor</keyword>
<dbReference type="PANTHER" id="PTHR16243">
    <property type="entry name" value="BTG3-ASSOCIATED NUCLEAR PROTEIN BANP"/>
    <property type="match status" value="1"/>
</dbReference>
<evidence type="ECO:0000256" key="1">
    <source>
        <dbReference type="ARBA" id="ARBA00004123"/>
    </source>
</evidence>
<evidence type="ECO:0000256" key="7">
    <source>
        <dbReference type="ARBA" id="ARBA00023054"/>
    </source>
</evidence>
<keyword evidence="9" id="KW-0804">Transcription</keyword>
<evidence type="ECO:0000313" key="13">
    <source>
        <dbReference type="EMBL" id="CAB3365143.1"/>
    </source>
</evidence>
<dbReference type="SMART" id="SM01025">
    <property type="entry name" value="BEN"/>
    <property type="match status" value="1"/>
</dbReference>
<keyword evidence="11" id="KW-0131">Cell cycle</keyword>
<evidence type="ECO:0000313" key="14">
    <source>
        <dbReference type="Proteomes" id="UP000494165"/>
    </source>
</evidence>
<evidence type="ECO:0000256" key="9">
    <source>
        <dbReference type="ARBA" id="ARBA00023163"/>
    </source>
</evidence>
<evidence type="ECO:0000256" key="11">
    <source>
        <dbReference type="ARBA" id="ARBA00023306"/>
    </source>
</evidence>
<keyword evidence="14" id="KW-1185">Reference proteome</keyword>
<proteinExistence type="inferred from homology"/>
<keyword evidence="5" id="KW-0156">Chromatin regulator</keyword>
<evidence type="ECO:0000256" key="5">
    <source>
        <dbReference type="ARBA" id="ARBA00022853"/>
    </source>
</evidence>
<dbReference type="GO" id="GO:0006325">
    <property type="term" value="P:chromatin organization"/>
    <property type="evidence" value="ECO:0007669"/>
    <property type="project" value="UniProtKB-KW"/>
</dbReference>
<evidence type="ECO:0000256" key="3">
    <source>
        <dbReference type="ARBA" id="ARBA00015794"/>
    </source>
</evidence>
<evidence type="ECO:0000256" key="10">
    <source>
        <dbReference type="ARBA" id="ARBA00023242"/>
    </source>
</evidence>
<accession>A0A8S1C778</accession>
<keyword evidence="7" id="KW-0175">Coiled coil</keyword>
<protein>
    <recommendedName>
        <fullName evidence="3">Protein BANP</fullName>
    </recommendedName>
</protein>
<dbReference type="GO" id="GO:0005634">
    <property type="term" value="C:nucleus"/>
    <property type="evidence" value="ECO:0007669"/>
    <property type="project" value="UniProtKB-SubCell"/>
</dbReference>
<comment type="similarity">
    <text evidence="2">Belongs to the BANP/SMAR1 family.</text>
</comment>
<keyword evidence="8" id="KW-0238">DNA-binding</keyword>
<dbReference type="PROSITE" id="PS51457">
    <property type="entry name" value="BEN"/>
    <property type="match status" value="1"/>
</dbReference>
<evidence type="ECO:0000259" key="12">
    <source>
        <dbReference type="PROSITE" id="PS51457"/>
    </source>
</evidence>
<evidence type="ECO:0000256" key="2">
    <source>
        <dbReference type="ARBA" id="ARBA00009735"/>
    </source>
</evidence>
<organism evidence="13 14">
    <name type="scientific">Cloeon dipterum</name>
    <dbReference type="NCBI Taxonomy" id="197152"/>
    <lineage>
        <taxon>Eukaryota</taxon>
        <taxon>Metazoa</taxon>
        <taxon>Ecdysozoa</taxon>
        <taxon>Arthropoda</taxon>
        <taxon>Hexapoda</taxon>
        <taxon>Insecta</taxon>
        <taxon>Pterygota</taxon>
        <taxon>Palaeoptera</taxon>
        <taxon>Ephemeroptera</taxon>
        <taxon>Pisciforma</taxon>
        <taxon>Baetidae</taxon>
        <taxon>Cloeon</taxon>
    </lineage>
</organism>
<dbReference type="GO" id="GO:0034504">
    <property type="term" value="P:protein localization to nucleus"/>
    <property type="evidence" value="ECO:0007669"/>
    <property type="project" value="TreeGrafter"/>
</dbReference>
<keyword evidence="6" id="KW-0805">Transcription regulation</keyword>
<sequence>MLKSIKQDVASLKNETAGAPVVLVANSGCDQTSQVEANVSIDSKMQVITLNKEDDYPDGSWLGDESNPEGRVRVPISPTDLIHINGYCTTPEKMALVLLDYLFPRDVLAVSNLSGKSKHGKKQLSPLMIYGIRCQLVHKFKISEKDWCRIKQNMDSKCRTAWRKKLQGLPLGGFKHREIGDDGDEDENSNDDMHPVIVSTSSIDEGGSVSLDPETLQLLQSGHGDSIKVLTASSEQLVKYQQVVQNDQLLPVWALQDGSGILATDSNGELFVTDPDSLSIGEHSTLALVTPSGIVMERSNSIIGITEDSVDSGDIKDI</sequence>
<dbReference type="GO" id="GO:0042177">
    <property type="term" value="P:negative regulation of protein catabolic process"/>
    <property type="evidence" value="ECO:0007669"/>
    <property type="project" value="TreeGrafter"/>
</dbReference>
<dbReference type="AlphaFoldDB" id="A0A8S1C778"/>
<comment type="caution">
    <text evidence="13">The sequence shown here is derived from an EMBL/GenBank/DDBJ whole genome shotgun (WGS) entry which is preliminary data.</text>
</comment>
<dbReference type="PANTHER" id="PTHR16243:SF2">
    <property type="entry name" value="PROTEIN BANP"/>
    <property type="match status" value="1"/>
</dbReference>
<dbReference type="EMBL" id="CADEPI010000019">
    <property type="protein sequence ID" value="CAB3365143.1"/>
    <property type="molecule type" value="Genomic_DNA"/>
</dbReference>
<reference evidence="13 14" key="1">
    <citation type="submission" date="2020-04" db="EMBL/GenBank/DDBJ databases">
        <authorList>
            <person name="Alioto T."/>
            <person name="Alioto T."/>
            <person name="Gomez Garrido J."/>
        </authorList>
    </citation>
    <scope>NUCLEOTIDE SEQUENCE [LARGE SCALE GENOMIC DNA]</scope>
</reference>
<dbReference type="InterPro" id="IPR018379">
    <property type="entry name" value="BEN_domain"/>
</dbReference>
<dbReference type="GO" id="GO:0003677">
    <property type="term" value="F:DNA binding"/>
    <property type="evidence" value="ECO:0007669"/>
    <property type="project" value="UniProtKB-KW"/>
</dbReference>
<evidence type="ECO:0000256" key="8">
    <source>
        <dbReference type="ARBA" id="ARBA00023125"/>
    </source>
</evidence>
<comment type="subcellular location">
    <subcellularLocation>
        <location evidence="1">Nucleus</location>
    </subcellularLocation>
</comment>
<dbReference type="InterPro" id="IPR042343">
    <property type="entry name" value="BANP"/>
</dbReference>
<gene>
    <name evidence="13" type="ORF">CLODIP_2_CD06650</name>
</gene>
<evidence type="ECO:0000256" key="4">
    <source>
        <dbReference type="ARBA" id="ARBA00022491"/>
    </source>
</evidence>
<evidence type="ECO:0000256" key="6">
    <source>
        <dbReference type="ARBA" id="ARBA00023015"/>
    </source>
</evidence>
<dbReference type="Proteomes" id="UP000494165">
    <property type="component" value="Unassembled WGS sequence"/>
</dbReference>
<dbReference type="Gene3D" id="1.10.10.2590">
    <property type="entry name" value="BEN domain"/>
    <property type="match status" value="1"/>
</dbReference>